<organism evidence="7 8">
    <name type="scientific">Arabidopsis suecica</name>
    <name type="common">Swedish thale-cress</name>
    <name type="synonym">Cardaminopsis suecica</name>
    <dbReference type="NCBI Taxonomy" id="45249"/>
    <lineage>
        <taxon>Eukaryota</taxon>
        <taxon>Viridiplantae</taxon>
        <taxon>Streptophyta</taxon>
        <taxon>Embryophyta</taxon>
        <taxon>Tracheophyta</taxon>
        <taxon>Spermatophyta</taxon>
        <taxon>Magnoliopsida</taxon>
        <taxon>eudicotyledons</taxon>
        <taxon>Gunneridae</taxon>
        <taxon>Pentapetalae</taxon>
        <taxon>rosids</taxon>
        <taxon>malvids</taxon>
        <taxon>Brassicales</taxon>
        <taxon>Brassicaceae</taxon>
        <taxon>Camelineae</taxon>
        <taxon>Arabidopsis</taxon>
    </lineage>
</organism>
<dbReference type="PANTHER" id="PTHR31232:SF161">
    <property type="entry name" value="F11M15.10 PROTEIN-RELATED"/>
    <property type="match status" value="1"/>
</dbReference>
<protein>
    <recommendedName>
        <fullName evidence="6">S-protein homolog</fullName>
    </recommendedName>
</protein>
<name>A0A8T2DFC8_ARASU</name>
<evidence type="ECO:0000256" key="5">
    <source>
        <dbReference type="ARBA" id="ARBA00022729"/>
    </source>
</evidence>
<keyword evidence="8" id="KW-1185">Reference proteome</keyword>
<evidence type="ECO:0000256" key="4">
    <source>
        <dbReference type="ARBA" id="ARBA00022525"/>
    </source>
</evidence>
<dbReference type="Proteomes" id="UP000694251">
    <property type="component" value="Chromosome 5"/>
</dbReference>
<proteinExistence type="inferred from homology"/>
<evidence type="ECO:0000313" key="7">
    <source>
        <dbReference type="EMBL" id="KAG7610968.1"/>
    </source>
</evidence>
<dbReference type="OrthoDB" id="1056348at2759"/>
<dbReference type="Pfam" id="PF05938">
    <property type="entry name" value="Self-incomp_S1"/>
    <property type="match status" value="1"/>
</dbReference>
<keyword evidence="5" id="KW-0732">Signal</keyword>
<evidence type="ECO:0000313" key="8">
    <source>
        <dbReference type="Proteomes" id="UP000694251"/>
    </source>
</evidence>
<dbReference type="SMR" id="A0A8T2DFC8"/>
<dbReference type="AlphaFoldDB" id="A0A8T2DFC8"/>
<gene>
    <name evidence="7" type="ORF">ISN44_As05g030880</name>
</gene>
<comment type="subcellular location">
    <subcellularLocation>
        <location evidence="1 6">Secreted</location>
    </subcellularLocation>
</comment>
<dbReference type="PANTHER" id="PTHR31232">
    <property type="match status" value="1"/>
</dbReference>
<dbReference type="GO" id="GO:0060320">
    <property type="term" value="P:rejection of self pollen"/>
    <property type="evidence" value="ECO:0007669"/>
    <property type="project" value="UniProtKB-KW"/>
</dbReference>
<comment type="similarity">
    <text evidence="2 6">Belongs to the plant self-incompatibility (S1) protein family.</text>
</comment>
<evidence type="ECO:0000256" key="3">
    <source>
        <dbReference type="ARBA" id="ARBA00022471"/>
    </source>
</evidence>
<evidence type="ECO:0000256" key="6">
    <source>
        <dbReference type="RuleBase" id="RU367044"/>
    </source>
</evidence>
<comment type="caution">
    <text evidence="7">The sequence shown here is derived from an EMBL/GenBank/DDBJ whole genome shotgun (WGS) entry which is preliminary data.</text>
</comment>
<keyword evidence="3 6" id="KW-0713">Self-incompatibility</keyword>
<evidence type="ECO:0000256" key="1">
    <source>
        <dbReference type="ARBA" id="ARBA00004613"/>
    </source>
</evidence>
<dbReference type="GO" id="GO:0005576">
    <property type="term" value="C:extracellular region"/>
    <property type="evidence" value="ECO:0007669"/>
    <property type="project" value="UniProtKB-SubCell"/>
</dbReference>
<accession>A0A8T2DFC8</accession>
<keyword evidence="4 6" id="KW-0964">Secreted</keyword>
<sequence length="130" mass="15094">MLVTITCFGLNQACIKNHVVILNLLAPGRILEYHCYSNVDDLGVKRLDFNATPFTIKFHDEIPNLTKWNCILRQGPNNSMEYSYDVEVYKAGPRLIPRCGQLRAWAARIDGIYFARKYNTPLKRVLFWNK</sequence>
<evidence type="ECO:0000256" key="2">
    <source>
        <dbReference type="ARBA" id="ARBA00005581"/>
    </source>
</evidence>
<dbReference type="EMBL" id="JAEFBJ010000005">
    <property type="protein sequence ID" value="KAG7610968.1"/>
    <property type="molecule type" value="Genomic_DNA"/>
</dbReference>
<dbReference type="InterPro" id="IPR010264">
    <property type="entry name" value="Self-incomp_S1"/>
</dbReference>
<reference evidence="7 8" key="1">
    <citation type="submission" date="2020-12" db="EMBL/GenBank/DDBJ databases">
        <title>Concerted genomic and epigenomic changes stabilize Arabidopsis allopolyploids.</title>
        <authorList>
            <person name="Chen Z."/>
        </authorList>
    </citation>
    <scope>NUCLEOTIDE SEQUENCE [LARGE SCALE GENOMIC DNA]</scope>
    <source>
        <strain evidence="7">As9502</strain>
        <tissue evidence="7">Leaf</tissue>
    </source>
</reference>